<reference evidence="2" key="1">
    <citation type="submission" date="2021-01" db="EMBL/GenBank/DDBJ databases">
        <title>Modified the classification status of verrucomicrobia.</title>
        <authorList>
            <person name="Feng X."/>
        </authorList>
    </citation>
    <scope>NUCLEOTIDE SEQUENCE</scope>
    <source>
        <strain evidence="2">_KCTC 22039</strain>
    </source>
</reference>
<comment type="caution">
    <text evidence="2">The sequence shown here is derived from an EMBL/GenBank/DDBJ whole genome shotgun (WGS) entry which is preliminary data.</text>
</comment>
<protein>
    <submittedName>
        <fullName evidence="2">YcxB family protein</fullName>
    </submittedName>
</protein>
<evidence type="ECO:0000313" key="3">
    <source>
        <dbReference type="Proteomes" id="UP000624703"/>
    </source>
</evidence>
<evidence type="ECO:0000313" key="2">
    <source>
        <dbReference type="EMBL" id="MBK1790041.1"/>
    </source>
</evidence>
<feature type="domain" description="YcxB-like C-terminal" evidence="1">
    <location>
        <begin position="46"/>
        <end position="98"/>
    </location>
</feature>
<keyword evidence="3" id="KW-1185">Reference proteome</keyword>
<dbReference type="InterPro" id="IPR025588">
    <property type="entry name" value="YcxB-like_C"/>
</dbReference>
<gene>
    <name evidence="2" type="ORF">JIN82_02600</name>
</gene>
<dbReference type="Pfam" id="PF14317">
    <property type="entry name" value="YcxB"/>
    <property type="match status" value="1"/>
</dbReference>
<sequence>MIQIPICTAILYFVAKAFLTMPYSSVKKSALKESEDTWGKRTVSIAEDGITIIGSKGDKKYDLNEIDNLSETENNIFIRKGKKSLIILPKSAFSLKEIKHALLQFGRKV</sequence>
<evidence type="ECO:0000259" key="1">
    <source>
        <dbReference type="Pfam" id="PF14317"/>
    </source>
</evidence>
<dbReference type="Proteomes" id="UP000624703">
    <property type="component" value="Unassembled WGS sequence"/>
</dbReference>
<name>A0A8J7MBP2_9BACT</name>
<dbReference type="EMBL" id="JAENIM010000014">
    <property type="protein sequence ID" value="MBK1790041.1"/>
    <property type="molecule type" value="Genomic_DNA"/>
</dbReference>
<accession>A0A8J7MBP2</accession>
<dbReference type="AlphaFoldDB" id="A0A8J7MBP2"/>
<organism evidence="2 3">
    <name type="scientific">Persicirhabdus sediminis</name>
    <dbReference type="NCBI Taxonomy" id="454144"/>
    <lineage>
        <taxon>Bacteria</taxon>
        <taxon>Pseudomonadati</taxon>
        <taxon>Verrucomicrobiota</taxon>
        <taxon>Verrucomicrobiia</taxon>
        <taxon>Verrucomicrobiales</taxon>
        <taxon>Verrucomicrobiaceae</taxon>
        <taxon>Persicirhabdus</taxon>
    </lineage>
</organism>
<proteinExistence type="predicted"/>